<accession>A0A3E4Y4D1</accession>
<evidence type="ECO:0000313" key="3">
    <source>
        <dbReference type="Proteomes" id="UP000260758"/>
    </source>
</evidence>
<evidence type="ECO:0000256" key="1">
    <source>
        <dbReference type="SAM" id="SignalP"/>
    </source>
</evidence>
<dbReference type="AlphaFoldDB" id="A0A3E4Y4D1"/>
<reference evidence="2 3" key="1">
    <citation type="submission" date="2018-08" db="EMBL/GenBank/DDBJ databases">
        <title>A genome reference for cultivated species of the human gut microbiota.</title>
        <authorList>
            <person name="Zou Y."/>
            <person name="Xue W."/>
            <person name="Luo G."/>
        </authorList>
    </citation>
    <scope>NUCLEOTIDE SEQUENCE [LARGE SCALE GENOMIC DNA]</scope>
    <source>
        <strain evidence="2 3">OM07-13</strain>
    </source>
</reference>
<name>A0A3E4Y4D1_9FIRM</name>
<organism evidence="2 3">
    <name type="scientific">Agathobacter rectalis</name>
    <dbReference type="NCBI Taxonomy" id="39491"/>
    <lineage>
        <taxon>Bacteria</taxon>
        <taxon>Bacillati</taxon>
        <taxon>Bacillota</taxon>
        <taxon>Clostridia</taxon>
        <taxon>Lachnospirales</taxon>
        <taxon>Lachnospiraceae</taxon>
        <taxon>Agathobacter</taxon>
    </lineage>
</organism>
<feature type="chain" id="PRO_5039546791" description="Ig-like domain-containing protein" evidence="1">
    <location>
        <begin position="24"/>
        <end position="346"/>
    </location>
</feature>
<comment type="caution">
    <text evidence="2">The sequence shown here is derived from an EMBL/GenBank/DDBJ whole genome shotgun (WGS) entry which is preliminary data.</text>
</comment>
<gene>
    <name evidence="2" type="ORF">DXB99_14870</name>
</gene>
<sequence length="346" mass="37512">MKNCMKKMICFGLVFMMLFIVQGHITTYALENNNVSNSIAITSQPVTVAGKIGDAVEFRVGASGTNLKYQWQYVLKGRNNWVNFTSGNACTMKKVLNETYDDLKVRVVITDGNGNSVISDTVTVTLKKAPVITSQPAAVAGKIGDAVEFRVGASGTNLKYQWQYVLKGRNNWVNFTSGNACTMKKVLNETYDDLKVRVVITDGNGNSVISDTVTVTLKKAPVIASQPAAVAGKIGDAVEFRVGASGTNLKYQWQYVLKGRNNWVNFTSGNACTMKKVLNETYDDLKVRVVITDGNGNSVISDTVTVTLKKAPVIASQPAAVAGKIGDAVEFRVGASGTNLKYQWQY</sequence>
<keyword evidence="1" id="KW-0732">Signal</keyword>
<evidence type="ECO:0000313" key="2">
    <source>
        <dbReference type="EMBL" id="RGM68191.1"/>
    </source>
</evidence>
<dbReference type="EMBL" id="QSTP01000021">
    <property type="protein sequence ID" value="RGM68191.1"/>
    <property type="molecule type" value="Genomic_DNA"/>
</dbReference>
<dbReference type="Proteomes" id="UP000260758">
    <property type="component" value="Unassembled WGS sequence"/>
</dbReference>
<evidence type="ECO:0008006" key="4">
    <source>
        <dbReference type="Google" id="ProtNLM"/>
    </source>
</evidence>
<proteinExistence type="predicted"/>
<feature type="signal peptide" evidence="1">
    <location>
        <begin position="1"/>
        <end position="23"/>
    </location>
</feature>
<protein>
    <recommendedName>
        <fullName evidence="4">Ig-like domain-containing protein</fullName>
    </recommendedName>
</protein>
<feature type="non-terminal residue" evidence="2">
    <location>
        <position position="346"/>
    </location>
</feature>
<dbReference type="RefSeq" id="WP_147329962.1">
    <property type="nucleotide sequence ID" value="NZ_QSTP01000021.1"/>
</dbReference>